<dbReference type="Gene3D" id="3.40.630.30">
    <property type="match status" value="1"/>
</dbReference>
<dbReference type="GO" id="GO:0016747">
    <property type="term" value="F:acyltransferase activity, transferring groups other than amino-acyl groups"/>
    <property type="evidence" value="ECO:0007669"/>
    <property type="project" value="InterPro"/>
</dbReference>
<organism evidence="2 3">
    <name type="scientific">Corynebacterium provencense</name>
    <dbReference type="NCBI Taxonomy" id="1737425"/>
    <lineage>
        <taxon>Bacteria</taxon>
        <taxon>Bacillati</taxon>
        <taxon>Actinomycetota</taxon>
        <taxon>Actinomycetes</taxon>
        <taxon>Mycobacteriales</taxon>
        <taxon>Corynebacteriaceae</taxon>
        <taxon>Corynebacterium</taxon>
    </lineage>
</organism>
<evidence type="ECO:0000313" key="2">
    <source>
        <dbReference type="EMBL" id="AWT24955.1"/>
    </source>
</evidence>
<evidence type="ECO:0000313" key="3">
    <source>
        <dbReference type="Proteomes" id="UP000247696"/>
    </source>
</evidence>
<protein>
    <recommendedName>
        <fullName evidence="1">N-acetyltransferase domain-containing protein</fullName>
    </recommendedName>
</protein>
<dbReference type="CDD" id="cd04301">
    <property type="entry name" value="NAT_SF"/>
    <property type="match status" value="1"/>
</dbReference>
<feature type="domain" description="N-acetyltransferase" evidence="1">
    <location>
        <begin position="19"/>
        <end position="167"/>
    </location>
</feature>
<dbReference type="PROSITE" id="PS51186">
    <property type="entry name" value="GNAT"/>
    <property type="match status" value="1"/>
</dbReference>
<dbReference type="Proteomes" id="UP000247696">
    <property type="component" value="Chromosome"/>
</dbReference>
<dbReference type="SUPFAM" id="SSF55729">
    <property type="entry name" value="Acyl-CoA N-acyltransferases (Nat)"/>
    <property type="match status" value="1"/>
</dbReference>
<name>A0A2Z3YLK4_9CORY</name>
<keyword evidence="3" id="KW-1185">Reference proteome</keyword>
<dbReference type="PANTHER" id="PTHR39173:SF1">
    <property type="entry name" value="ACETYLTRANSFERASE"/>
    <property type="match status" value="1"/>
</dbReference>
<dbReference type="InterPro" id="IPR000182">
    <property type="entry name" value="GNAT_dom"/>
</dbReference>
<evidence type="ECO:0000259" key="1">
    <source>
        <dbReference type="PROSITE" id="PS51186"/>
    </source>
</evidence>
<dbReference type="Pfam" id="PF13302">
    <property type="entry name" value="Acetyltransf_3"/>
    <property type="match status" value="1"/>
</dbReference>
<reference evidence="3" key="1">
    <citation type="submission" date="2017-11" db="EMBL/GenBank/DDBJ databases">
        <title>Otitis media/interna in a cat caused by the recently described species Corynebacterium provencense.</title>
        <authorList>
            <person name="Kittl S."/>
            <person name="Brodard I."/>
            <person name="Rychener L."/>
            <person name="Jores J."/>
            <person name="Roosje P."/>
            <person name="Gobeli Brawand S."/>
        </authorList>
    </citation>
    <scope>NUCLEOTIDE SEQUENCE [LARGE SCALE GENOMIC DNA]</scope>
    <source>
        <strain evidence="3">17KM38</strain>
    </source>
</reference>
<dbReference type="PANTHER" id="PTHR39173">
    <property type="entry name" value="ACETYLTRANSFERASE"/>
    <property type="match status" value="1"/>
</dbReference>
<dbReference type="KEGG" id="cpre:Csp1_01270"/>
<dbReference type="InterPro" id="IPR016181">
    <property type="entry name" value="Acyl_CoA_acyltransferase"/>
</dbReference>
<accession>A0A2Z3YLK4</accession>
<dbReference type="EMBL" id="CP024988">
    <property type="protein sequence ID" value="AWT24955.1"/>
    <property type="molecule type" value="Genomic_DNA"/>
</dbReference>
<dbReference type="AlphaFoldDB" id="A0A2Z3YLK4"/>
<gene>
    <name evidence="2" type="ORF">Csp1_01270</name>
</gene>
<sequence length="169" mass="18319">MCSTERFDFLAGAGELGARAGSDGTTNTDWTGFLDSVSQQHEGTDLPAGWLPADFLLAEISDQATVGFADPTIIGRASIRYGLTENLLNYDGHIGYAVAPDFRRRGFATEILRQSLVLLANRGIHRVLVTCDDDNFGSAAVIEANGGILEDLRLKPGDSVPTRRYWITN</sequence>
<proteinExistence type="predicted"/>